<dbReference type="WBParaSite" id="PEQ_0001440901-mRNA-1">
    <property type="protein sequence ID" value="PEQ_0001440901-mRNA-1"/>
    <property type="gene ID" value="PEQ_0001440901"/>
</dbReference>
<proteinExistence type="predicted"/>
<sequence>MVDGDSVVIDDECIHLLMLGQDFGDLFEANIHTCDTQQATTIFHRI</sequence>
<keyword evidence="1" id="KW-1185">Reference proteome</keyword>
<protein>
    <submittedName>
        <fullName evidence="2">Uncharacterized protein</fullName>
    </submittedName>
</protein>
<organism evidence="1 2">
    <name type="scientific">Parascaris equorum</name>
    <name type="common">Equine roundworm</name>
    <dbReference type="NCBI Taxonomy" id="6256"/>
    <lineage>
        <taxon>Eukaryota</taxon>
        <taxon>Metazoa</taxon>
        <taxon>Ecdysozoa</taxon>
        <taxon>Nematoda</taxon>
        <taxon>Chromadorea</taxon>
        <taxon>Rhabditida</taxon>
        <taxon>Spirurina</taxon>
        <taxon>Ascaridomorpha</taxon>
        <taxon>Ascaridoidea</taxon>
        <taxon>Ascarididae</taxon>
        <taxon>Parascaris</taxon>
    </lineage>
</organism>
<evidence type="ECO:0000313" key="1">
    <source>
        <dbReference type="Proteomes" id="UP000887564"/>
    </source>
</evidence>
<name>A0A914S6Q7_PAREQ</name>
<accession>A0A914S6Q7</accession>
<dbReference type="Proteomes" id="UP000887564">
    <property type="component" value="Unplaced"/>
</dbReference>
<reference evidence="2" key="1">
    <citation type="submission" date="2022-11" db="UniProtKB">
        <authorList>
            <consortium name="WormBaseParasite"/>
        </authorList>
    </citation>
    <scope>IDENTIFICATION</scope>
</reference>
<evidence type="ECO:0000313" key="2">
    <source>
        <dbReference type="WBParaSite" id="PEQ_0001440901-mRNA-1"/>
    </source>
</evidence>
<dbReference type="AlphaFoldDB" id="A0A914S6Q7"/>